<feature type="short sequence motif" description="GXGXXG" evidence="4">
    <location>
        <begin position="163"/>
        <end position="168"/>
    </location>
</feature>
<evidence type="ECO:0000256" key="4">
    <source>
        <dbReference type="PROSITE-ProRule" id="PRU01161"/>
    </source>
</evidence>
<comment type="caution">
    <text evidence="4">Lacks conserved residue(s) required for the propagation of feature annotation.</text>
</comment>
<gene>
    <name evidence="6" type="ORF">J3Q64DRAFT_1456899</name>
</gene>
<name>A0ABR3B1P7_PHYBL</name>
<keyword evidence="2 4" id="KW-0442">Lipid degradation</keyword>
<dbReference type="InterPro" id="IPR016035">
    <property type="entry name" value="Acyl_Trfase/lysoPLipase"/>
</dbReference>
<feature type="domain" description="PNPLA" evidence="5">
    <location>
        <begin position="159"/>
        <end position="356"/>
    </location>
</feature>
<keyword evidence="3 4" id="KW-0443">Lipid metabolism</keyword>
<evidence type="ECO:0000259" key="5">
    <source>
        <dbReference type="PROSITE" id="PS51635"/>
    </source>
</evidence>
<proteinExistence type="predicted"/>
<dbReference type="Gene3D" id="3.40.1090.10">
    <property type="entry name" value="Cytosolic phospholipase A2 catalytic domain"/>
    <property type="match status" value="2"/>
</dbReference>
<dbReference type="PROSITE" id="PS51635">
    <property type="entry name" value="PNPLA"/>
    <property type="match status" value="1"/>
</dbReference>
<dbReference type="Pfam" id="PF01734">
    <property type="entry name" value="Patatin"/>
    <property type="match status" value="1"/>
</dbReference>
<dbReference type="PANTHER" id="PTHR14226">
    <property type="entry name" value="NEUROPATHY TARGET ESTERASE/SWISS CHEESE D.MELANOGASTER"/>
    <property type="match status" value="1"/>
</dbReference>
<evidence type="ECO:0000313" key="7">
    <source>
        <dbReference type="Proteomes" id="UP001448207"/>
    </source>
</evidence>
<reference evidence="6 7" key="1">
    <citation type="submission" date="2024-04" db="EMBL/GenBank/DDBJ databases">
        <title>Symmetric and asymmetric DNA N6-adenine methylation regulates different biological responses in Mucorales.</title>
        <authorList>
            <consortium name="Lawrence Berkeley National Laboratory"/>
            <person name="Lax C."/>
            <person name="Mondo S.J."/>
            <person name="Osorio-Concepcion M."/>
            <person name="Muszewska A."/>
            <person name="Corrochano-Luque M."/>
            <person name="Gutierrez G."/>
            <person name="Riley R."/>
            <person name="Lipzen A."/>
            <person name="Guo J."/>
            <person name="Hundley H."/>
            <person name="Amirebrahimi M."/>
            <person name="Ng V."/>
            <person name="Lorenzo-Gutierrez D."/>
            <person name="Binder U."/>
            <person name="Yang J."/>
            <person name="Song Y."/>
            <person name="Canovas D."/>
            <person name="Navarro E."/>
            <person name="Freitag M."/>
            <person name="Gabaldon T."/>
            <person name="Grigoriev I.V."/>
            <person name="Corrochano L.M."/>
            <person name="Nicolas F.E."/>
            <person name="Garre V."/>
        </authorList>
    </citation>
    <scope>NUCLEOTIDE SEQUENCE [LARGE SCALE GENOMIC DNA]</scope>
    <source>
        <strain evidence="6 7">L51</strain>
    </source>
</reference>
<feature type="active site" description="Nucleophile" evidence="4">
    <location>
        <position position="192"/>
    </location>
</feature>
<evidence type="ECO:0000256" key="3">
    <source>
        <dbReference type="ARBA" id="ARBA00023098"/>
    </source>
</evidence>
<keyword evidence="7" id="KW-1185">Reference proteome</keyword>
<evidence type="ECO:0000313" key="6">
    <source>
        <dbReference type="EMBL" id="KAL0087683.1"/>
    </source>
</evidence>
<evidence type="ECO:0000256" key="2">
    <source>
        <dbReference type="ARBA" id="ARBA00022963"/>
    </source>
</evidence>
<dbReference type="SUPFAM" id="SSF52151">
    <property type="entry name" value="FabD/lysophospholipase-like"/>
    <property type="match status" value="1"/>
</dbReference>
<dbReference type="EMBL" id="JBCLYO010000006">
    <property type="protein sequence ID" value="KAL0087683.1"/>
    <property type="molecule type" value="Genomic_DNA"/>
</dbReference>
<dbReference type="PANTHER" id="PTHR14226:SF10">
    <property type="entry name" value="TRIACYLGLYCEROL LIPASE 4-RELATED"/>
    <property type="match status" value="1"/>
</dbReference>
<accession>A0ABR3B1P7</accession>
<comment type="caution">
    <text evidence="6">The sequence shown here is derived from an EMBL/GenBank/DDBJ whole genome shotgun (WGS) entry which is preliminary data.</text>
</comment>
<organism evidence="6 7">
    <name type="scientific">Phycomyces blakesleeanus</name>
    <dbReference type="NCBI Taxonomy" id="4837"/>
    <lineage>
        <taxon>Eukaryota</taxon>
        <taxon>Fungi</taxon>
        <taxon>Fungi incertae sedis</taxon>
        <taxon>Mucoromycota</taxon>
        <taxon>Mucoromycotina</taxon>
        <taxon>Mucoromycetes</taxon>
        <taxon>Mucorales</taxon>
        <taxon>Phycomycetaceae</taxon>
        <taxon>Phycomyces</taxon>
    </lineage>
</organism>
<protein>
    <submittedName>
        <fullName evidence="6">Esterase of the alpha-beta hydrolase superfamily</fullName>
    </submittedName>
</protein>
<dbReference type="InterPro" id="IPR050301">
    <property type="entry name" value="NTE"/>
</dbReference>
<dbReference type="InterPro" id="IPR021771">
    <property type="entry name" value="Triacylglycerol_lipase_N"/>
</dbReference>
<dbReference type="GO" id="GO:0016787">
    <property type="term" value="F:hydrolase activity"/>
    <property type="evidence" value="ECO:0007669"/>
    <property type="project" value="UniProtKB-KW"/>
</dbReference>
<evidence type="ECO:0000256" key="1">
    <source>
        <dbReference type="ARBA" id="ARBA00022801"/>
    </source>
</evidence>
<sequence length="493" mass="56238">MQMLYDKVRGISSDPKAQYTKQLENATHYEEWAEAATMLDELEGLEKWKQDPRSPDYDWELVKTRLEQLRHIRESGQGQSSMIFALRTSLARNLGDIGNSTLYSHTRVGTKHLISDYIDEVVDQFNWLCDEPSDDPELDLKAKHDFFMNIRQSFGRTAILLSGGGTLGTNHMGVLKCLHSARLLPRIMSGASSGSLMASFICTRTDDEIVELFKNFSDVVSLDLFEKEGKPETPWMRLHRLITSGQLYDINILIDALRSNLGDYTFQEAFNRTRWILNITVSSSTNYDMPQLLNYLTSPDVVIWSAVAASCSVPFFYTSSPLYAKDKSGKIVPWNPVDQLYIDGSVENDLPMTRLSELFNVNHFIVCQVNPHVIPFLQKDNKPPSKVRQAANFCMHLAKTEIQHRCTQLTELGMMPHALYKVQAIMSQKYSGDITIIPDIGYSDYLKVLSNPTPALIVEAITRGERATWPSKKERKKYIYISYECHVKIDKHL</sequence>
<dbReference type="InterPro" id="IPR002641">
    <property type="entry name" value="PNPLA_dom"/>
</dbReference>
<feature type="short sequence motif" description="GXSXG" evidence="4">
    <location>
        <begin position="190"/>
        <end position="194"/>
    </location>
</feature>
<feature type="active site" description="Proton acceptor" evidence="4">
    <location>
        <position position="343"/>
    </location>
</feature>
<dbReference type="Pfam" id="PF11815">
    <property type="entry name" value="DUF3336"/>
    <property type="match status" value="1"/>
</dbReference>
<keyword evidence="1 4" id="KW-0378">Hydrolase</keyword>
<dbReference type="Proteomes" id="UP001448207">
    <property type="component" value="Unassembled WGS sequence"/>
</dbReference>